<evidence type="ECO:0000256" key="1">
    <source>
        <dbReference type="SAM" id="Phobius"/>
    </source>
</evidence>
<evidence type="ECO:0000313" key="3">
    <source>
        <dbReference type="Proteomes" id="UP000831113"/>
    </source>
</evidence>
<organism evidence="2 3">
    <name type="scientific">Hymenobacter tibetensis</name>
    <dbReference type="NCBI Taxonomy" id="497967"/>
    <lineage>
        <taxon>Bacteria</taxon>
        <taxon>Pseudomonadati</taxon>
        <taxon>Bacteroidota</taxon>
        <taxon>Cytophagia</taxon>
        <taxon>Cytophagales</taxon>
        <taxon>Hymenobacteraceae</taxon>
        <taxon>Hymenobacter</taxon>
    </lineage>
</organism>
<keyword evidence="1" id="KW-0812">Transmembrane</keyword>
<sequence length="118" mass="13744">MSVKNMYYLFIGIKVISFFAVTLIYLVDKRNGNRSIKTIEYSNAYINAKTFSDEYKRVKSVDLMFKNDSISKILYKNDIKILRNDSLGVEAISIPKDRGSDDYYLIINDSIFTMAIRR</sequence>
<reference evidence="2 3" key="1">
    <citation type="submission" date="2022-03" db="EMBL/GenBank/DDBJ databases">
        <title>Hymenobactersp. isolated from the air.</title>
        <authorList>
            <person name="Won M."/>
            <person name="Kwon S.-W."/>
        </authorList>
    </citation>
    <scope>NUCLEOTIDE SEQUENCE [LARGE SCALE GENOMIC DNA]</scope>
    <source>
        <strain evidence="2 3">KACC 21982</strain>
    </source>
</reference>
<keyword evidence="1" id="KW-0472">Membrane</keyword>
<name>A0ABY4CZF1_9BACT</name>
<accession>A0ABY4CZF1</accession>
<evidence type="ECO:0000313" key="2">
    <source>
        <dbReference type="EMBL" id="UOG74354.1"/>
    </source>
</evidence>
<dbReference type="EMBL" id="CP094669">
    <property type="protein sequence ID" value="UOG74354.1"/>
    <property type="molecule type" value="Genomic_DNA"/>
</dbReference>
<keyword evidence="1" id="KW-1133">Transmembrane helix</keyword>
<feature type="transmembrane region" description="Helical" evidence="1">
    <location>
        <begin position="6"/>
        <end position="27"/>
    </location>
</feature>
<dbReference type="RefSeq" id="WP_243797679.1">
    <property type="nucleotide sequence ID" value="NZ_CP094669.1"/>
</dbReference>
<dbReference type="Proteomes" id="UP000831113">
    <property type="component" value="Chromosome"/>
</dbReference>
<protein>
    <submittedName>
        <fullName evidence="2">Uncharacterized protein</fullName>
    </submittedName>
</protein>
<keyword evidence="3" id="KW-1185">Reference proteome</keyword>
<gene>
    <name evidence="2" type="ORF">MTX78_19825</name>
</gene>
<proteinExistence type="predicted"/>